<dbReference type="InterPro" id="IPR000629">
    <property type="entry name" value="RNA-helicase_DEAD-box_CS"/>
</dbReference>
<evidence type="ECO:0000256" key="5">
    <source>
        <dbReference type="ARBA" id="ARBA00038437"/>
    </source>
</evidence>
<dbReference type="InterPro" id="IPR044742">
    <property type="entry name" value="DEAD/DEAH_RhlB"/>
</dbReference>
<dbReference type="Pfam" id="PF03880">
    <property type="entry name" value="DbpA"/>
    <property type="match status" value="1"/>
</dbReference>
<dbReference type="InterPro" id="IPR027417">
    <property type="entry name" value="P-loop_NTPase"/>
</dbReference>
<dbReference type="PROSITE" id="PS51194">
    <property type="entry name" value="HELICASE_CTER"/>
    <property type="match status" value="1"/>
</dbReference>
<keyword evidence="1 7" id="KW-0547">Nucleotide-binding</keyword>
<dbReference type="RefSeq" id="WP_160601509.1">
    <property type="nucleotide sequence ID" value="NZ_WTYU01000002.1"/>
</dbReference>
<dbReference type="CDD" id="cd00268">
    <property type="entry name" value="DEADc"/>
    <property type="match status" value="1"/>
</dbReference>
<feature type="domain" description="Helicase ATP-binding" evidence="9">
    <location>
        <begin position="30"/>
        <end position="206"/>
    </location>
</feature>
<evidence type="ECO:0000256" key="8">
    <source>
        <dbReference type="SAM" id="MobiDB-lite"/>
    </source>
</evidence>
<dbReference type="PROSITE" id="PS51192">
    <property type="entry name" value="HELICASE_ATP_BIND_1"/>
    <property type="match status" value="1"/>
</dbReference>
<feature type="compositionally biased region" description="Basic residues" evidence="8">
    <location>
        <begin position="588"/>
        <end position="603"/>
    </location>
</feature>
<dbReference type="CDD" id="cd18787">
    <property type="entry name" value="SF2_C_DEAD"/>
    <property type="match status" value="1"/>
</dbReference>
<dbReference type="SMART" id="SM00487">
    <property type="entry name" value="DEXDc"/>
    <property type="match status" value="1"/>
</dbReference>
<dbReference type="Pfam" id="PF00271">
    <property type="entry name" value="Helicase_C"/>
    <property type="match status" value="1"/>
</dbReference>
<dbReference type="PANTHER" id="PTHR47959">
    <property type="entry name" value="ATP-DEPENDENT RNA HELICASE RHLE-RELATED"/>
    <property type="match status" value="1"/>
</dbReference>
<dbReference type="Proteomes" id="UP000473531">
    <property type="component" value="Unassembled WGS sequence"/>
</dbReference>
<dbReference type="InterPro" id="IPR014001">
    <property type="entry name" value="Helicase_ATP-bd"/>
</dbReference>
<feature type="domain" description="DEAD-box RNA helicase Q" evidence="11">
    <location>
        <begin position="1"/>
        <end position="27"/>
    </location>
</feature>
<evidence type="ECO:0000256" key="3">
    <source>
        <dbReference type="ARBA" id="ARBA00022806"/>
    </source>
</evidence>
<dbReference type="GO" id="GO:0003676">
    <property type="term" value="F:nucleic acid binding"/>
    <property type="evidence" value="ECO:0007669"/>
    <property type="project" value="InterPro"/>
</dbReference>
<gene>
    <name evidence="12" type="ORF">GRI44_09140</name>
</gene>
<dbReference type="InterPro" id="IPR012677">
    <property type="entry name" value="Nucleotide-bd_a/b_plait_sf"/>
</dbReference>
<evidence type="ECO:0000259" key="11">
    <source>
        <dbReference type="PROSITE" id="PS51195"/>
    </source>
</evidence>
<feature type="short sequence motif" description="Q motif" evidence="6">
    <location>
        <begin position="1"/>
        <end position="27"/>
    </location>
</feature>
<dbReference type="AlphaFoldDB" id="A0A6L7GJ18"/>
<evidence type="ECO:0000256" key="6">
    <source>
        <dbReference type="PROSITE-ProRule" id="PRU00552"/>
    </source>
</evidence>
<evidence type="ECO:0000313" key="12">
    <source>
        <dbReference type="EMBL" id="MXP14908.1"/>
    </source>
</evidence>
<dbReference type="InterPro" id="IPR050079">
    <property type="entry name" value="DEAD_box_RNA_helicase"/>
</dbReference>
<name>A0A6L7GJ18_9SPHN</name>
<dbReference type="InterPro" id="IPR005580">
    <property type="entry name" value="DbpA/CsdA_RNA-bd_dom"/>
</dbReference>
<evidence type="ECO:0000256" key="7">
    <source>
        <dbReference type="RuleBase" id="RU000492"/>
    </source>
</evidence>
<dbReference type="OrthoDB" id="9805696at2"/>
<dbReference type="SUPFAM" id="SSF52540">
    <property type="entry name" value="P-loop containing nucleoside triphosphate hydrolases"/>
    <property type="match status" value="1"/>
</dbReference>
<protein>
    <submittedName>
        <fullName evidence="12">DEAD/DEAH box helicase</fullName>
    </submittedName>
</protein>
<feature type="domain" description="Helicase C-terminal" evidence="10">
    <location>
        <begin position="229"/>
        <end position="385"/>
    </location>
</feature>
<evidence type="ECO:0000259" key="9">
    <source>
        <dbReference type="PROSITE" id="PS51192"/>
    </source>
</evidence>
<comment type="caution">
    <text evidence="12">The sequence shown here is derived from an EMBL/GenBank/DDBJ whole genome shotgun (WGS) entry which is preliminary data.</text>
</comment>
<dbReference type="Gene3D" id="3.40.50.300">
    <property type="entry name" value="P-loop containing nucleotide triphosphate hydrolases"/>
    <property type="match status" value="2"/>
</dbReference>
<dbReference type="EMBL" id="WTYU01000002">
    <property type="protein sequence ID" value="MXP14908.1"/>
    <property type="molecule type" value="Genomic_DNA"/>
</dbReference>
<dbReference type="PANTHER" id="PTHR47959:SF1">
    <property type="entry name" value="ATP-DEPENDENT RNA HELICASE DBPA"/>
    <property type="match status" value="1"/>
</dbReference>
<evidence type="ECO:0000256" key="1">
    <source>
        <dbReference type="ARBA" id="ARBA00022741"/>
    </source>
</evidence>
<keyword evidence="13" id="KW-1185">Reference proteome</keyword>
<keyword evidence="2 7" id="KW-0378">Hydrolase</keyword>
<dbReference type="PROSITE" id="PS51195">
    <property type="entry name" value="Q_MOTIF"/>
    <property type="match status" value="1"/>
</dbReference>
<reference evidence="12 13" key="1">
    <citation type="submission" date="2019-12" db="EMBL/GenBank/DDBJ databases">
        <title>Genomic-based taxomic classification of the family Erythrobacteraceae.</title>
        <authorList>
            <person name="Xu L."/>
        </authorList>
    </citation>
    <scope>NUCLEOTIDE SEQUENCE [LARGE SCALE GENOMIC DNA]</scope>
    <source>
        <strain evidence="12 13">KCTC 52259</strain>
    </source>
</reference>
<organism evidence="12 13">
    <name type="scientific">Allopontixanthobacter confluentis</name>
    <dbReference type="NCBI Taxonomy" id="1849021"/>
    <lineage>
        <taxon>Bacteria</taxon>
        <taxon>Pseudomonadati</taxon>
        <taxon>Pseudomonadota</taxon>
        <taxon>Alphaproteobacteria</taxon>
        <taxon>Sphingomonadales</taxon>
        <taxon>Erythrobacteraceae</taxon>
        <taxon>Allopontixanthobacter</taxon>
    </lineage>
</organism>
<dbReference type="Pfam" id="PF00270">
    <property type="entry name" value="DEAD"/>
    <property type="match status" value="1"/>
</dbReference>
<dbReference type="InterPro" id="IPR014014">
    <property type="entry name" value="RNA_helicase_DEAD_Q_motif"/>
</dbReference>
<keyword evidence="3 7" id="KW-0347">Helicase</keyword>
<dbReference type="PROSITE" id="PS00039">
    <property type="entry name" value="DEAD_ATP_HELICASE"/>
    <property type="match status" value="1"/>
</dbReference>
<dbReference type="InterPro" id="IPR011545">
    <property type="entry name" value="DEAD/DEAH_box_helicase_dom"/>
</dbReference>
<dbReference type="GO" id="GO:0016787">
    <property type="term" value="F:hydrolase activity"/>
    <property type="evidence" value="ECO:0007669"/>
    <property type="project" value="UniProtKB-KW"/>
</dbReference>
<evidence type="ECO:0000256" key="4">
    <source>
        <dbReference type="ARBA" id="ARBA00022840"/>
    </source>
</evidence>
<dbReference type="SMART" id="SM00490">
    <property type="entry name" value="HELICc"/>
    <property type="match status" value="1"/>
</dbReference>
<dbReference type="GO" id="GO:0005524">
    <property type="term" value="F:ATP binding"/>
    <property type="evidence" value="ECO:0007669"/>
    <property type="project" value="UniProtKB-KW"/>
</dbReference>
<dbReference type="Gene3D" id="3.30.70.330">
    <property type="match status" value="1"/>
</dbReference>
<feature type="compositionally biased region" description="Basic and acidic residues" evidence="8">
    <location>
        <begin position="526"/>
        <end position="541"/>
    </location>
</feature>
<feature type="region of interest" description="Disordered" evidence="8">
    <location>
        <begin position="518"/>
        <end position="603"/>
    </location>
</feature>
<sequence>MNFDNLPPFLGEALAERGYEKPTAVQAAVIEAEAAGRDLVVSAQTGSGKTVAFGLAMAEQLLAEDGTVPQANTPLALVIAPTRELALQVSRELMWLYGKAGARIATCVGGMDASKERRALRGGAQIVVGTPGRLRDHLERGALELSALRAVVLDEADEMLDMGFREDLEEILDATPEGRRTLLFSATMPRQIVALAKRYQRDALRISTVGDDRGHGDIAYQAVTVSPSEIENAVVNLLRFHEAETAMLFCATRDNVRRLHATLQERGFAVVALSGEHSQSERNQAMQAMRDRRARVCVATDVAARGIDLPTLSLVIHVEIPRDAEALQHRSGRTGRAGKKGTAVILVPYPRRKRVESMLRGAKINADWINAPTPQEIQKQDRERLLTALLAPVEVDEEDRNLAAKLMAERSPEDIAAALVRAHRAAMPQPEELIENTPEARKAAQQDRHRPGFEDTVWFRMDLGRRQNADPRWILPLLCRRGHITRNEIGAIRIGPAETFFQVPRPISDKFEDAIKRTANAEGDDEPVHIERSEGGPREQARNNSKPHRKGPPRGAPNRDGPNRDGPNRDGPRHSGPRAEGPTGRGGPRVHAKPFKGGKKPRG</sequence>
<keyword evidence="4 7" id="KW-0067">ATP-binding</keyword>
<evidence type="ECO:0000256" key="2">
    <source>
        <dbReference type="ARBA" id="ARBA00022801"/>
    </source>
</evidence>
<dbReference type="CDD" id="cd12252">
    <property type="entry name" value="RRM_DbpA"/>
    <property type="match status" value="1"/>
</dbReference>
<accession>A0A6L7GJ18</accession>
<proteinExistence type="inferred from homology"/>
<dbReference type="GO" id="GO:0005829">
    <property type="term" value="C:cytosol"/>
    <property type="evidence" value="ECO:0007669"/>
    <property type="project" value="TreeGrafter"/>
</dbReference>
<dbReference type="InterPro" id="IPR001650">
    <property type="entry name" value="Helicase_C-like"/>
</dbReference>
<evidence type="ECO:0000259" key="10">
    <source>
        <dbReference type="PROSITE" id="PS51194"/>
    </source>
</evidence>
<feature type="compositionally biased region" description="Basic and acidic residues" evidence="8">
    <location>
        <begin position="561"/>
        <end position="573"/>
    </location>
</feature>
<evidence type="ECO:0000313" key="13">
    <source>
        <dbReference type="Proteomes" id="UP000473531"/>
    </source>
</evidence>
<comment type="similarity">
    <text evidence="5 7">Belongs to the DEAD box helicase family.</text>
</comment>
<dbReference type="GO" id="GO:0003724">
    <property type="term" value="F:RNA helicase activity"/>
    <property type="evidence" value="ECO:0007669"/>
    <property type="project" value="InterPro"/>
</dbReference>